<dbReference type="SUPFAM" id="SSF53822">
    <property type="entry name" value="Periplasmic binding protein-like I"/>
    <property type="match status" value="1"/>
</dbReference>
<dbReference type="SUPFAM" id="SSF47413">
    <property type="entry name" value="lambda repressor-like DNA-binding domains"/>
    <property type="match status" value="1"/>
</dbReference>
<gene>
    <name evidence="7" type="ORF">BW733_03360</name>
</gene>
<keyword evidence="2" id="KW-0805">Transcription regulation</keyword>
<dbReference type="GO" id="GO:0003700">
    <property type="term" value="F:DNA-binding transcription factor activity"/>
    <property type="evidence" value="ECO:0007669"/>
    <property type="project" value="TreeGrafter"/>
</dbReference>
<dbReference type="CDD" id="cd01392">
    <property type="entry name" value="HTH_LacI"/>
    <property type="match status" value="1"/>
</dbReference>
<proteinExistence type="predicted"/>
<dbReference type="PROSITE" id="PS00356">
    <property type="entry name" value="HTH_LACI_1"/>
    <property type="match status" value="1"/>
</dbReference>
<evidence type="ECO:0000256" key="3">
    <source>
        <dbReference type="ARBA" id="ARBA00023125"/>
    </source>
</evidence>
<dbReference type="InterPro" id="IPR000843">
    <property type="entry name" value="HTH_LacI"/>
</dbReference>
<feature type="region of interest" description="Disordered" evidence="5">
    <location>
        <begin position="335"/>
        <end position="354"/>
    </location>
</feature>
<dbReference type="Pfam" id="PF13377">
    <property type="entry name" value="Peripla_BP_3"/>
    <property type="match status" value="1"/>
</dbReference>
<keyword evidence="8" id="KW-1185">Reference proteome</keyword>
<dbReference type="PANTHER" id="PTHR30146">
    <property type="entry name" value="LACI-RELATED TRANSCRIPTIONAL REPRESSOR"/>
    <property type="match status" value="1"/>
</dbReference>
<dbReference type="KEGG" id="tfa:BW733_03360"/>
<dbReference type="EMBL" id="CP019607">
    <property type="protein sequence ID" value="AQP50018.1"/>
    <property type="molecule type" value="Genomic_DNA"/>
</dbReference>
<evidence type="ECO:0000259" key="6">
    <source>
        <dbReference type="PROSITE" id="PS50932"/>
    </source>
</evidence>
<feature type="domain" description="HTH lacI-type" evidence="6">
    <location>
        <begin position="11"/>
        <end position="65"/>
    </location>
</feature>
<dbReference type="InterPro" id="IPR046335">
    <property type="entry name" value="LacI/GalR-like_sensor"/>
</dbReference>
<keyword evidence="1" id="KW-0678">Repressor</keyword>
<evidence type="ECO:0000256" key="4">
    <source>
        <dbReference type="ARBA" id="ARBA00023163"/>
    </source>
</evidence>
<evidence type="ECO:0000313" key="8">
    <source>
        <dbReference type="Proteomes" id="UP000188235"/>
    </source>
</evidence>
<protein>
    <recommendedName>
        <fullName evidence="6">HTH lacI-type domain-containing protein</fullName>
    </recommendedName>
</protein>
<evidence type="ECO:0000256" key="2">
    <source>
        <dbReference type="ARBA" id="ARBA00023015"/>
    </source>
</evidence>
<dbReference type="InterPro" id="IPR010982">
    <property type="entry name" value="Lambda_DNA-bd_dom_sf"/>
</dbReference>
<dbReference type="Gene3D" id="3.40.50.2300">
    <property type="match status" value="2"/>
</dbReference>
<dbReference type="InterPro" id="IPR028082">
    <property type="entry name" value="Peripla_BP_I"/>
</dbReference>
<accession>A0A1Q2CV90</accession>
<dbReference type="Proteomes" id="UP000188235">
    <property type="component" value="Chromosome"/>
</dbReference>
<dbReference type="PANTHER" id="PTHR30146:SF148">
    <property type="entry name" value="HTH-TYPE TRANSCRIPTIONAL REPRESSOR PURR-RELATED"/>
    <property type="match status" value="1"/>
</dbReference>
<sequence>MAQRDTSRQRVTIKDVAEAAGVSRSTASRALTGRGYVAEEVRQRVQSAATRLGYVADALARSLKQRHSPVIGVLVSDLSNPFYAELAAGAARRAREKNLGVMLADTAGESDAERSAAELFVSMRVAGVLVTPVGPQVTTYLASARVPTVEVDRYFAPQLADSVTVSNTAGARDVTDHLLRLGHRNIVMLIDEASWTTGRDRIEGFRRAHEAHGLKLDDSNVVTTGWNSRDAALAATSVLARRERPTAIFTTNNVLAEGAWRAIHAAGLRIPEDVSLCTFDEAQWMTMVTPEITAVSQNAHHLGDAAAALLLERIAEPDRAPQPIELETTLVHRASVGPAPGLPCDPGGTRPERR</sequence>
<organism evidence="7 8">
    <name type="scientific">Tessaracoccus flavescens</name>
    <dbReference type="NCBI Taxonomy" id="399497"/>
    <lineage>
        <taxon>Bacteria</taxon>
        <taxon>Bacillati</taxon>
        <taxon>Actinomycetota</taxon>
        <taxon>Actinomycetes</taxon>
        <taxon>Propionibacteriales</taxon>
        <taxon>Propionibacteriaceae</taxon>
        <taxon>Tessaracoccus</taxon>
    </lineage>
</organism>
<keyword evidence="3" id="KW-0238">DNA-binding</keyword>
<evidence type="ECO:0000313" key="7">
    <source>
        <dbReference type="EMBL" id="AQP50018.1"/>
    </source>
</evidence>
<dbReference type="Gene3D" id="1.10.260.40">
    <property type="entry name" value="lambda repressor-like DNA-binding domains"/>
    <property type="match status" value="1"/>
</dbReference>
<evidence type="ECO:0000256" key="5">
    <source>
        <dbReference type="SAM" id="MobiDB-lite"/>
    </source>
</evidence>
<evidence type="ECO:0000256" key="1">
    <source>
        <dbReference type="ARBA" id="ARBA00022491"/>
    </source>
</evidence>
<dbReference type="PROSITE" id="PS50932">
    <property type="entry name" value="HTH_LACI_2"/>
    <property type="match status" value="1"/>
</dbReference>
<name>A0A1Q2CV90_9ACTN</name>
<dbReference type="CDD" id="cd06267">
    <property type="entry name" value="PBP1_LacI_sugar_binding-like"/>
    <property type="match status" value="1"/>
</dbReference>
<dbReference type="Pfam" id="PF00356">
    <property type="entry name" value="LacI"/>
    <property type="match status" value="1"/>
</dbReference>
<dbReference type="OrthoDB" id="189006at2"/>
<reference evidence="7 8" key="1">
    <citation type="journal article" date="2008" name="Int. J. Syst. Evol. Microbiol.">
        <title>Tessaracoccus flavescens sp. nov., isolated from marine sediment.</title>
        <authorList>
            <person name="Lee D.W."/>
            <person name="Lee S.D."/>
        </authorList>
    </citation>
    <scope>NUCLEOTIDE SEQUENCE [LARGE SCALE GENOMIC DNA]</scope>
    <source>
        <strain evidence="7 8">SST-39T</strain>
    </source>
</reference>
<dbReference type="GO" id="GO:0000976">
    <property type="term" value="F:transcription cis-regulatory region binding"/>
    <property type="evidence" value="ECO:0007669"/>
    <property type="project" value="TreeGrafter"/>
</dbReference>
<dbReference type="SMART" id="SM00354">
    <property type="entry name" value="HTH_LACI"/>
    <property type="match status" value="1"/>
</dbReference>
<dbReference type="AlphaFoldDB" id="A0A1Q2CV90"/>
<keyword evidence="4" id="KW-0804">Transcription</keyword>
<dbReference type="STRING" id="399497.BW733_03360"/>